<evidence type="ECO:0000259" key="10">
    <source>
        <dbReference type="Pfam" id="PF25508"/>
    </source>
</evidence>
<evidence type="ECO:0000256" key="8">
    <source>
        <dbReference type="SAM" id="Phobius"/>
    </source>
</evidence>
<dbReference type="Proteomes" id="UP000663855">
    <property type="component" value="Unassembled WGS sequence"/>
</dbReference>
<evidence type="ECO:0000256" key="5">
    <source>
        <dbReference type="ARBA" id="ARBA00023065"/>
    </source>
</evidence>
<evidence type="ECO:0000259" key="9">
    <source>
        <dbReference type="Pfam" id="PF18139"/>
    </source>
</evidence>
<feature type="transmembrane region" description="Helical" evidence="8">
    <location>
        <begin position="1026"/>
        <end position="1048"/>
    </location>
</feature>
<gene>
    <name evidence="11" type="ORF">CJN711_LOCUS23593</name>
</gene>
<evidence type="ECO:0000256" key="3">
    <source>
        <dbReference type="ARBA" id="ARBA00022692"/>
    </source>
</evidence>
<evidence type="ECO:0000313" key="12">
    <source>
        <dbReference type="Proteomes" id="UP000663855"/>
    </source>
</evidence>
<feature type="domain" description="TRPM SLOG" evidence="9">
    <location>
        <begin position="102"/>
        <end position="336"/>
    </location>
</feature>
<keyword evidence="2" id="KW-0813">Transport</keyword>
<dbReference type="GO" id="GO:0005886">
    <property type="term" value="C:plasma membrane"/>
    <property type="evidence" value="ECO:0007669"/>
    <property type="project" value="TreeGrafter"/>
</dbReference>
<dbReference type="PANTHER" id="PTHR13800:SF12">
    <property type="entry name" value="TRANSIENT RECEPTOR POTENTIAL CATION CHANNEL SUBFAMILY M MEMBER-LIKE 2"/>
    <property type="match status" value="1"/>
</dbReference>
<evidence type="ECO:0000313" key="11">
    <source>
        <dbReference type="EMBL" id="CAF1431370.1"/>
    </source>
</evidence>
<comment type="subcellular location">
    <subcellularLocation>
        <location evidence="1">Membrane</location>
        <topology evidence="1">Multi-pass membrane protein</topology>
    </subcellularLocation>
</comment>
<keyword evidence="6 8" id="KW-0472">Membrane</keyword>
<dbReference type="PANTHER" id="PTHR13800">
    <property type="entry name" value="TRANSIENT RECEPTOR POTENTIAL CATION CHANNEL, SUBFAMILY M, MEMBER 6"/>
    <property type="match status" value="1"/>
</dbReference>
<accession>A0A815NLS1</accession>
<proteinExistence type="predicted"/>
<feature type="transmembrane region" description="Helical" evidence="8">
    <location>
        <begin position="1079"/>
        <end position="1097"/>
    </location>
</feature>
<dbReference type="InterPro" id="IPR041491">
    <property type="entry name" value="TRPM_SLOG"/>
</dbReference>
<dbReference type="GO" id="GO:0099604">
    <property type="term" value="F:ligand-gated calcium channel activity"/>
    <property type="evidence" value="ECO:0007669"/>
    <property type="project" value="TreeGrafter"/>
</dbReference>
<dbReference type="EMBL" id="CAJNOV010010952">
    <property type="protein sequence ID" value="CAF1431370.1"/>
    <property type="molecule type" value="Genomic_DNA"/>
</dbReference>
<evidence type="ECO:0008006" key="13">
    <source>
        <dbReference type="Google" id="ProtNLM"/>
    </source>
</evidence>
<comment type="caution">
    <text evidence="11">The sequence shown here is derived from an EMBL/GenBank/DDBJ whole genome shotgun (WGS) entry which is preliminary data.</text>
</comment>
<evidence type="ECO:0000256" key="6">
    <source>
        <dbReference type="ARBA" id="ARBA00023136"/>
    </source>
</evidence>
<keyword evidence="7" id="KW-0407">Ion channel</keyword>
<evidence type="ECO:0000256" key="4">
    <source>
        <dbReference type="ARBA" id="ARBA00022989"/>
    </source>
</evidence>
<evidence type="ECO:0000256" key="7">
    <source>
        <dbReference type="ARBA" id="ARBA00023303"/>
    </source>
</evidence>
<feature type="transmembrane region" description="Helical" evidence="8">
    <location>
        <begin position="869"/>
        <end position="893"/>
    </location>
</feature>
<keyword evidence="5" id="KW-0406">Ion transport</keyword>
<dbReference type="InterPro" id="IPR050927">
    <property type="entry name" value="TRPM"/>
</dbReference>
<sequence>MHEHRQSWEDLIIKHSGYPKFKLRTCCIYNSRSRHPVNDPDKLCPCGRMIRRHSLLGDCLESTEAKRGNTEFQTPDRFLDGKKHSVEVPINVFGTLQPSGCKFLRIDARSPMENIFQLILEDCGTQKPALILSVYGGAKYFTMAERLEKEFIRGVIDAATMANAWILTTGIDNGISKLVGEGISHYSLLREYPNKVKCIGMTMWGTINENTRLRLKHTSNGNPPPLCERQIPAKIEEDRETIELNHTHCILFDSGKLYDYLSDSQRNQFVIEACKDTGDGHTCYAVTIIVEGGTGSLEILENDITGKRPIVLIQGSGRLADLLAMLVEQTSNPDRTQYCRDPDQHEIQQALGRFFPDLPDSEGSTAKNQIQNILKKENRHLLHVFSMDRDRNVAETIFKAIFTGTHFNKYSFQQVNFLIDQLLNHIATEKKTKLEYNQRNKNESLEQEKQRRQDEDKLVDIARQKQLFLKSLERKRSTFIEYFLISGFDLLSLVENDDIPSYQKFILELYNTSYKEMNKSHKNRVTMLFGATSFSSMQEIDYKLNKFVGSFFGSICSSKNDSFLNRIKIDLNNRVCTCYGSNGHVEENYELKVIQNITKVYPTESSYTKHHILRDLFLWSIFMDMPEMAKVLLFHVRSRVCAALIASAIYKNYSKLSPTVDMRDKFQTQSLDFEIYASMFIDKCYEYNEKRACELLLRQIPLFGNVTCMQLAISSASSKLLETACFDQTLNQVWFDKLSLSNHQLKVKVSRTLAIMTVGLIAPCINTKDDALSQDGINYYVDEGNSKKGKLTTYWRRFRYFHESPMISYLWFLLVFSYMMLYHLDGRDTFNIHWTEIYVIITVSSMLCEEGRKLYHEYDTRMTERWGSTGSTALTLLSNIFYILPYFLFYLGLGFRYGSYNEDLLTTARIIWALDLELWYLRSLKFVIALKFLGPKLFMLQNMLRDLFAFVYMIFIAIAAYGVVSRALIYYKEVPFTSRGIFSGIFYEPYWFIHGEVSDKDLLDERIMNGTNDGGKGVAEATATHILLGFHMLFINVLLLNLLVAVFADSIGKVQENTEFYWRYQRYSFVREYFEHLPLSYPPLIIISHIILIILNIKNICCSSVCRHRIVRDDHLPISKKFTRIFRLENDPFTNVDFAAKFPIKCTMTSDQTIGPFFSHKSWIYRRSPLSCAPTSYGYILKQMLTK</sequence>
<feature type="domain" description="TRPM-like" evidence="10">
    <location>
        <begin position="466"/>
        <end position="715"/>
    </location>
</feature>
<keyword evidence="4 8" id="KW-1133">Transmembrane helix</keyword>
<evidence type="ECO:0000256" key="2">
    <source>
        <dbReference type="ARBA" id="ARBA00022448"/>
    </source>
</evidence>
<dbReference type="Pfam" id="PF25508">
    <property type="entry name" value="TRPM2"/>
    <property type="match status" value="1"/>
</dbReference>
<dbReference type="Pfam" id="PF18139">
    <property type="entry name" value="LSDAT_euk"/>
    <property type="match status" value="1"/>
</dbReference>
<dbReference type="InterPro" id="IPR057366">
    <property type="entry name" value="TRPM-like"/>
</dbReference>
<protein>
    <recommendedName>
        <fullName evidence="13">Transient receptor potential cation channel subfamily M member 2</fullName>
    </recommendedName>
</protein>
<feature type="transmembrane region" description="Helical" evidence="8">
    <location>
        <begin position="806"/>
        <end position="824"/>
    </location>
</feature>
<reference evidence="11" key="1">
    <citation type="submission" date="2021-02" db="EMBL/GenBank/DDBJ databases">
        <authorList>
            <person name="Nowell W R."/>
        </authorList>
    </citation>
    <scope>NUCLEOTIDE SEQUENCE</scope>
</reference>
<feature type="transmembrane region" description="Helical" evidence="8">
    <location>
        <begin position="947"/>
        <end position="969"/>
    </location>
</feature>
<evidence type="ECO:0000256" key="1">
    <source>
        <dbReference type="ARBA" id="ARBA00004141"/>
    </source>
</evidence>
<dbReference type="AlphaFoldDB" id="A0A815NLS1"/>
<name>A0A815NLS1_9BILA</name>
<organism evidence="11 12">
    <name type="scientific">Rotaria magnacalcarata</name>
    <dbReference type="NCBI Taxonomy" id="392030"/>
    <lineage>
        <taxon>Eukaryota</taxon>
        <taxon>Metazoa</taxon>
        <taxon>Spiralia</taxon>
        <taxon>Gnathifera</taxon>
        <taxon>Rotifera</taxon>
        <taxon>Eurotatoria</taxon>
        <taxon>Bdelloidea</taxon>
        <taxon>Philodinida</taxon>
        <taxon>Philodinidae</taxon>
        <taxon>Rotaria</taxon>
    </lineage>
</organism>
<keyword evidence="3 8" id="KW-0812">Transmembrane</keyword>